<dbReference type="InterPro" id="IPR039361">
    <property type="entry name" value="Cyclin"/>
</dbReference>
<dbReference type="SUPFAM" id="SSF47954">
    <property type="entry name" value="Cyclin-like"/>
    <property type="match status" value="2"/>
</dbReference>
<protein>
    <recommendedName>
        <fullName evidence="10">Cyclin-like domain-containing protein</fullName>
    </recommendedName>
</protein>
<evidence type="ECO:0000256" key="1">
    <source>
        <dbReference type="ARBA" id="ARBA00022618"/>
    </source>
</evidence>
<dbReference type="VEuPathDB" id="VectorBase:GBRI030995"/>
<evidence type="ECO:0000256" key="2">
    <source>
        <dbReference type="ARBA" id="ARBA00023127"/>
    </source>
</evidence>
<dbReference type="EnsemblMetazoa" id="GBRI030995-RA">
    <property type="protein sequence ID" value="GBRI030995-PA"/>
    <property type="gene ID" value="GBRI030995"/>
</dbReference>
<accession>A0A1A9WT47</accession>
<evidence type="ECO:0000259" key="6">
    <source>
        <dbReference type="SMART" id="SM00385"/>
    </source>
</evidence>
<organism evidence="8 9">
    <name type="scientific">Glossina brevipalpis</name>
    <dbReference type="NCBI Taxonomy" id="37001"/>
    <lineage>
        <taxon>Eukaryota</taxon>
        <taxon>Metazoa</taxon>
        <taxon>Ecdysozoa</taxon>
        <taxon>Arthropoda</taxon>
        <taxon>Hexapoda</taxon>
        <taxon>Insecta</taxon>
        <taxon>Pterygota</taxon>
        <taxon>Neoptera</taxon>
        <taxon>Endopterygota</taxon>
        <taxon>Diptera</taxon>
        <taxon>Brachycera</taxon>
        <taxon>Muscomorpha</taxon>
        <taxon>Hippoboscoidea</taxon>
        <taxon>Glossinidae</taxon>
        <taxon>Glossina</taxon>
    </lineage>
</organism>
<dbReference type="Proteomes" id="UP000091820">
    <property type="component" value="Unassembled WGS sequence"/>
</dbReference>
<dbReference type="SMART" id="SM00385">
    <property type="entry name" value="CYCLIN"/>
    <property type="match status" value="2"/>
</dbReference>
<evidence type="ECO:0000256" key="4">
    <source>
        <dbReference type="RuleBase" id="RU000383"/>
    </source>
</evidence>
<evidence type="ECO:0000256" key="3">
    <source>
        <dbReference type="ARBA" id="ARBA00023306"/>
    </source>
</evidence>
<dbReference type="GO" id="GO:0051301">
    <property type="term" value="P:cell division"/>
    <property type="evidence" value="ECO:0007669"/>
    <property type="project" value="UniProtKB-KW"/>
</dbReference>
<feature type="region of interest" description="Disordered" evidence="5">
    <location>
        <begin position="372"/>
        <end position="438"/>
    </location>
</feature>
<dbReference type="SMART" id="SM01332">
    <property type="entry name" value="Cyclin_C"/>
    <property type="match status" value="1"/>
</dbReference>
<dbReference type="AlphaFoldDB" id="A0A1A9WT47"/>
<dbReference type="InterPro" id="IPR013763">
    <property type="entry name" value="Cyclin-like_dom"/>
</dbReference>
<sequence>MKDIIMNIEQDIFSPTIPLIRFQQVPIANVFTEVSATSTFSHEEDSHERINKSYWVSDYSEDIYETLLQTEMKRREIHFRSQQCHFRPMLLKLIKDACDCHKLCRITLHLAVHLLDCFMDKFTIRVDSLNLTALACLMIAAKIEEARINKPKFAKLNKFVGKMYTLNDFKRVECKVLTTFNFDLIRPTAATFSEYFSMRFITLNDYQKFLTLYQNENAINQYRLLDGQQQLQSNFLPCTTTISDPIIKLNSPYSSYNDMLTTLRKKYFELIDVSLNCLKFANIKPSIIASACIAAVRKMHSISPIWTTHLKDLTKYDSDTVQPFVDAILAVYRLQFKEEHSSIPYSFAAAAPAASTSFNAINDSLDSGVGLTNDLKSDTDNEHDDYQSDGDDSYGEADNENIEGGEHNESDKRKERNADDENEETLEYPLMSKRRRLL</sequence>
<name>A0A1A9WT47_9MUSC</name>
<dbReference type="CDD" id="cd20529">
    <property type="entry name" value="CYCLIN_CCNJ-like_rpt2"/>
    <property type="match status" value="1"/>
</dbReference>
<evidence type="ECO:0000256" key="5">
    <source>
        <dbReference type="SAM" id="MobiDB-lite"/>
    </source>
</evidence>
<keyword evidence="3" id="KW-0131">Cell cycle</keyword>
<feature type="domain" description="Cyclin-like" evidence="6">
    <location>
        <begin position="244"/>
        <end position="330"/>
    </location>
</feature>
<feature type="domain" description="Cyclin-like" evidence="6">
    <location>
        <begin position="92"/>
        <end position="178"/>
    </location>
</feature>
<dbReference type="STRING" id="37001.A0A1A9WT47"/>
<evidence type="ECO:0000259" key="7">
    <source>
        <dbReference type="SMART" id="SM01332"/>
    </source>
</evidence>
<dbReference type="CDD" id="cd20528">
    <property type="entry name" value="CYCLIN_CCNJ-like_rpt1"/>
    <property type="match status" value="1"/>
</dbReference>
<dbReference type="GO" id="GO:0051726">
    <property type="term" value="P:regulation of cell cycle"/>
    <property type="evidence" value="ECO:0007669"/>
    <property type="project" value="UniProtKB-ARBA"/>
</dbReference>
<keyword evidence="1" id="KW-0132">Cell division</keyword>
<comment type="similarity">
    <text evidence="4">Belongs to the cyclin family.</text>
</comment>
<feature type="domain" description="Cyclin C-terminal" evidence="7">
    <location>
        <begin position="187"/>
        <end position="354"/>
    </location>
</feature>
<dbReference type="FunFam" id="1.10.472.10:FF:000010">
    <property type="entry name" value="G1/S-specific cyclin Cln1"/>
    <property type="match status" value="1"/>
</dbReference>
<feature type="compositionally biased region" description="Basic and acidic residues" evidence="5">
    <location>
        <begin position="404"/>
        <end position="419"/>
    </location>
</feature>
<reference evidence="8" key="2">
    <citation type="submission" date="2020-05" db="UniProtKB">
        <authorList>
            <consortium name="EnsemblMetazoa"/>
        </authorList>
    </citation>
    <scope>IDENTIFICATION</scope>
    <source>
        <strain evidence="8">IAEA</strain>
    </source>
</reference>
<evidence type="ECO:0000313" key="9">
    <source>
        <dbReference type="Proteomes" id="UP000091820"/>
    </source>
</evidence>
<keyword evidence="9" id="KW-1185">Reference proteome</keyword>
<dbReference type="GO" id="GO:0019887">
    <property type="term" value="F:protein kinase regulator activity"/>
    <property type="evidence" value="ECO:0007669"/>
    <property type="project" value="UniProtKB-ARBA"/>
</dbReference>
<dbReference type="InterPro" id="IPR004367">
    <property type="entry name" value="Cyclin_C-dom"/>
</dbReference>
<evidence type="ECO:0008006" key="10">
    <source>
        <dbReference type="Google" id="ProtNLM"/>
    </source>
</evidence>
<dbReference type="PANTHER" id="PTHR10177">
    <property type="entry name" value="CYCLINS"/>
    <property type="match status" value="1"/>
</dbReference>
<dbReference type="InterPro" id="IPR006671">
    <property type="entry name" value="Cyclin_N"/>
</dbReference>
<feature type="compositionally biased region" description="Acidic residues" evidence="5">
    <location>
        <begin position="387"/>
        <end position="403"/>
    </location>
</feature>
<evidence type="ECO:0000313" key="8">
    <source>
        <dbReference type="EnsemblMetazoa" id="GBRI030995-PA"/>
    </source>
</evidence>
<dbReference type="Pfam" id="PF00134">
    <property type="entry name" value="Cyclin_N"/>
    <property type="match status" value="1"/>
</dbReference>
<reference evidence="9" key="1">
    <citation type="submission" date="2014-03" db="EMBL/GenBank/DDBJ databases">
        <authorList>
            <person name="Aksoy S."/>
            <person name="Warren W."/>
            <person name="Wilson R.K."/>
        </authorList>
    </citation>
    <scope>NUCLEOTIDE SEQUENCE [LARGE SCALE GENOMIC DNA]</scope>
    <source>
        <strain evidence="9">IAEA</strain>
    </source>
</reference>
<proteinExistence type="inferred from homology"/>
<feature type="compositionally biased region" description="Basic and acidic residues" evidence="5">
    <location>
        <begin position="375"/>
        <end position="386"/>
    </location>
</feature>
<dbReference type="InterPro" id="IPR036915">
    <property type="entry name" value="Cyclin-like_sf"/>
</dbReference>
<dbReference type="Gene3D" id="1.10.472.10">
    <property type="entry name" value="Cyclin-like"/>
    <property type="match status" value="2"/>
</dbReference>
<keyword evidence="2 4" id="KW-0195">Cyclin</keyword>
<dbReference type="Pfam" id="PF02984">
    <property type="entry name" value="Cyclin_C"/>
    <property type="match status" value="1"/>
</dbReference>